<protein>
    <submittedName>
        <fullName evidence="1">Uncharacterized protein</fullName>
    </submittedName>
</protein>
<organism evidence="1">
    <name type="scientific">marine metagenome</name>
    <dbReference type="NCBI Taxonomy" id="408172"/>
    <lineage>
        <taxon>unclassified sequences</taxon>
        <taxon>metagenomes</taxon>
        <taxon>ecological metagenomes</taxon>
    </lineage>
</organism>
<reference evidence="1" key="1">
    <citation type="submission" date="2018-05" db="EMBL/GenBank/DDBJ databases">
        <authorList>
            <person name="Lanie J.A."/>
            <person name="Ng W.-L."/>
            <person name="Kazmierczak K.M."/>
            <person name="Andrzejewski T.M."/>
            <person name="Davidsen T.M."/>
            <person name="Wayne K.J."/>
            <person name="Tettelin H."/>
            <person name="Glass J.I."/>
            <person name="Rusch D."/>
            <person name="Podicherti R."/>
            <person name="Tsui H.-C.T."/>
            <person name="Winkler M.E."/>
        </authorList>
    </citation>
    <scope>NUCLEOTIDE SEQUENCE</scope>
</reference>
<dbReference type="EMBL" id="UINC01169339">
    <property type="protein sequence ID" value="SVD72828.1"/>
    <property type="molecule type" value="Genomic_DNA"/>
</dbReference>
<dbReference type="AlphaFoldDB" id="A0A382XRB4"/>
<sequence length="44" mass="5119">MKIDLMTESKSTLICRKKSRLVVPRPVYPIQAIMRVKSFSILLK</sequence>
<proteinExistence type="predicted"/>
<name>A0A382XRB4_9ZZZZ</name>
<accession>A0A382XRB4</accession>
<evidence type="ECO:0000313" key="1">
    <source>
        <dbReference type="EMBL" id="SVD72828.1"/>
    </source>
</evidence>
<gene>
    <name evidence="1" type="ORF">METZ01_LOCUS425682</name>
</gene>